<comment type="caution">
    <text evidence="1">The sequence shown here is derived from an EMBL/GenBank/DDBJ whole genome shotgun (WGS) entry which is preliminary data.</text>
</comment>
<gene>
    <name evidence="1" type="ORF">JOC77_003574</name>
</gene>
<keyword evidence="2" id="KW-1185">Reference proteome</keyword>
<sequence length="44" mass="4736">MNSHGSNEPDSDSLLEEACFIFLASGSDYYKYVSSLKGTAASSR</sequence>
<reference evidence="1 2" key="1">
    <citation type="submission" date="2021-01" db="EMBL/GenBank/DDBJ databases">
        <title>Genomic Encyclopedia of Type Strains, Phase IV (KMG-IV): sequencing the most valuable type-strain genomes for metagenomic binning, comparative biology and taxonomic classification.</title>
        <authorList>
            <person name="Goeker M."/>
        </authorList>
    </citation>
    <scope>NUCLEOTIDE SEQUENCE [LARGE SCALE GENOMIC DNA]</scope>
    <source>
        <strain evidence="1 2">DSM 105482</strain>
    </source>
</reference>
<evidence type="ECO:0000313" key="1">
    <source>
        <dbReference type="EMBL" id="MBM7694130.1"/>
    </source>
</evidence>
<evidence type="ECO:0000313" key="2">
    <source>
        <dbReference type="Proteomes" id="UP000823486"/>
    </source>
</evidence>
<name>A0ABS2QLS9_9BACI</name>
<dbReference type="Proteomes" id="UP000823486">
    <property type="component" value="Unassembled WGS sequence"/>
</dbReference>
<organism evidence="1 2">
    <name type="scientific">Peribacillus deserti</name>
    <dbReference type="NCBI Taxonomy" id="673318"/>
    <lineage>
        <taxon>Bacteria</taxon>
        <taxon>Bacillati</taxon>
        <taxon>Bacillota</taxon>
        <taxon>Bacilli</taxon>
        <taxon>Bacillales</taxon>
        <taxon>Bacillaceae</taxon>
        <taxon>Peribacillus</taxon>
    </lineage>
</organism>
<accession>A0ABS2QLS9</accession>
<dbReference type="EMBL" id="JAFBFI010000018">
    <property type="protein sequence ID" value="MBM7694130.1"/>
    <property type="molecule type" value="Genomic_DNA"/>
</dbReference>
<protein>
    <submittedName>
        <fullName evidence="1">Uncharacterized protein</fullName>
    </submittedName>
</protein>
<dbReference type="RefSeq" id="WP_275585089.1">
    <property type="nucleotide sequence ID" value="NZ_JAFBFI010000018.1"/>
</dbReference>
<proteinExistence type="predicted"/>